<dbReference type="SUPFAM" id="SSF46767">
    <property type="entry name" value="Methylated DNA-protein cysteine methyltransferase, C-terminal domain"/>
    <property type="match status" value="1"/>
</dbReference>
<dbReference type="Gene3D" id="1.10.10.60">
    <property type="entry name" value="Homeodomain-like"/>
    <property type="match status" value="1"/>
</dbReference>
<keyword evidence="4" id="KW-0227">DNA damage</keyword>
<evidence type="ECO:0000256" key="2">
    <source>
        <dbReference type="ARBA" id="ARBA00022603"/>
    </source>
</evidence>
<evidence type="ECO:0000256" key="7">
    <source>
        <dbReference type="ARBA" id="ARBA00049348"/>
    </source>
</evidence>
<dbReference type="InterPro" id="IPR014048">
    <property type="entry name" value="MethylDNA_cys_MeTrfase_DNA-bd"/>
</dbReference>
<dbReference type="Gene3D" id="3.30.160.70">
    <property type="entry name" value="Methylated DNA-protein cysteine methyltransferase domain"/>
    <property type="match status" value="1"/>
</dbReference>
<dbReference type="PANTHER" id="PTHR10815:SF5">
    <property type="entry name" value="METHYLATED-DNA--PROTEIN-CYSTEINE METHYLTRANSFERASE"/>
    <property type="match status" value="1"/>
</dbReference>
<evidence type="ECO:0000313" key="10">
    <source>
        <dbReference type="Proteomes" id="UP001496627"/>
    </source>
</evidence>
<dbReference type="InterPro" id="IPR036388">
    <property type="entry name" value="WH-like_DNA-bd_sf"/>
</dbReference>
<dbReference type="RefSeq" id="WP_348862792.1">
    <property type="nucleotide sequence ID" value="NZ_JBEAAL010000006.1"/>
</dbReference>
<dbReference type="InterPro" id="IPR001497">
    <property type="entry name" value="MethylDNA_cys_MeTrfase_AS"/>
</dbReference>
<dbReference type="Pfam" id="PF12833">
    <property type="entry name" value="HTH_18"/>
    <property type="match status" value="1"/>
</dbReference>
<keyword evidence="2" id="KW-0489">Methyltransferase</keyword>
<organism evidence="9 10">
    <name type="scientific">Neorhizobium phenanthreniclasticum</name>
    <dbReference type="NCBI Taxonomy" id="3157917"/>
    <lineage>
        <taxon>Bacteria</taxon>
        <taxon>Pseudomonadati</taxon>
        <taxon>Pseudomonadota</taxon>
        <taxon>Alphaproteobacteria</taxon>
        <taxon>Hyphomicrobiales</taxon>
        <taxon>Rhizobiaceae</taxon>
        <taxon>Rhizobium/Agrobacterium group</taxon>
        <taxon>Neorhizobium</taxon>
    </lineage>
</organism>
<dbReference type="Proteomes" id="UP001496627">
    <property type="component" value="Unassembled WGS sequence"/>
</dbReference>
<dbReference type="Gene3D" id="3.40.10.10">
    <property type="entry name" value="DNA Methylphosphotriester Repair Domain"/>
    <property type="match status" value="1"/>
</dbReference>
<keyword evidence="10" id="KW-1185">Reference proteome</keyword>
<evidence type="ECO:0000256" key="3">
    <source>
        <dbReference type="ARBA" id="ARBA00022679"/>
    </source>
</evidence>
<proteinExistence type="predicted"/>
<keyword evidence="3" id="KW-0808">Transferase</keyword>
<evidence type="ECO:0000259" key="8">
    <source>
        <dbReference type="PROSITE" id="PS01124"/>
    </source>
</evidence>
<dbReference type="Gene3D" id="1.10.10.10">
    <property type="entry name" value="Winged helix-like DNA-binding domain superfamily/Winged helix DNA-binding domain"/>
    <property type="match status" value="1"/>
</dbReference>
<gene>
    <name evidence="9" type="ORF">ABK249_10160</name>
</gene>
<dbReference type="Pfam" id="PF01035">
    <property type="entry name" value="DNA_binding_1"/>
    <property type="match status" value="1"/>
</dbReference>
<dbReference type="SUPFAM" id="SSF57884">
    <property type="entry name" value="Ada DNA repair protein, N-terminal domain (N-Ada 10)"/>
    <property type="match status" value="1"/>
</dbReference>
<keyword evidence="6" id="KW-0234">DNA repair</keyword>
<comment type="caution">
    <text evidence="9">The sequence shown here is derived from an EMBL/GenBank/DDBJ whole genome shotgun (WGS) entry which is preliminary data.</text>
</comment>
<dbReference type="InterPro" id="IPR018060">
    <property type="entry name" value="HTH_AraC"/>
</dbReference>
<keyword evidence="5" id="KW-0010">Activator</keyword>
<dbReference type="EMBL" id="JBEAAL010000006">
    <property type="protein sequence ID" value="MEQ1405293.1"/>
    <property type="molecule type" value="Genomic_DNA"/>
</dbReference>
<evidence type="ECO:0000256" key="5">
    <source>
        <dbReference type="ARBA" id="ARBA00023159"/>
    </source>
</evidence>
<dbReference type="Pfam" id="PF02805">
    <property type="entry name" value="Ada_Zn_binding"/>
    <property type="match status" value="1"/>
</dbReference>
<name>A0ABV0M0A4_9HYPH</name>
<reference evidence="9 10" key="1">
    <citation type="submission" date="2024-05" db="EMBL/GenBank/DDBJ databases">
        <title>Neorhizobium sp. Rsf11, a plant growth promoting and heavy metal resistant PAH-degrader.</title>
        <authorList>
            <person name="Golubev S.N."/>
            <person name="Muratova A.Y."/>
            <person name="Markelova M.I."/>
        </authorList>
    </citation>
    <scope>NUCLEOTIDE SEQUENCE [LARGE SCALE GENOMIC DNA]</scope>
    <source>
        <strain evidence="9 10">Rsf11</strain>
    </source>
</reference>
<feature type="domain" description="HTH araC/xylS-type" evidence="8">
    <location>
        <begin position="107"/>
        <end position="181"/>
    </location>
</feature>
<dbReference type="CDD" id="cd06445">
    <property type="entry name" value="ATase"/>
    <property type="match status" value="1"/>
</dbReference>
<sequence>MLFKRPSDDILYEALVARDAAYEGFAWAAVKTTGIFCRLTCPARKPKRGNTTFYGTIAECLEAGFRPCSRCRPMLKLGETDPMVTRLLNALDADPHRRWSEDDVVSLGVDPSTARRAFKRQFGMSFLEIARLRRMGKAAEILTSGASVIDAQLDAGYESGSGFRSAMTKLFGAAPANLRDKTLLRADWIETPIGPMMAIADQHALHLLEFAERKALPAEIRKLQKFTGSGIIMGRHPPIDEIEEELKAYFAGEDRGFRTRLAGHGSPFQRQVWEALRAIPVGVSRTYGSIAAELGLPSSTRAVAGANGANQIAIVIPCHRVLGADGSLTGYGGGLWRKRWLIEHERRMAMRPVSHSTAAAVS</sequence>
<dbReference type="PROSITE" id="PS00374">
    <property type="entry name" value="MGMT"/>
    <property type="match status" value="1"/>
</dbReference>
<protein>
    <submittedName>
        <fullName evidence="9">Trifunctional transcriptional activator/DNA repair protein Ada/methylated-DNA--[protein]-cysteine S-methyltransferase</fullName>
    </submittedName>
</protein>
<evidence type="ECO:0000256" key="6">
    <source>
        <dbReference type="ARBA" id="ARBA00023204"/>
    </source>
</evidence>
<dbReference type="PIRSF" id="PIRSF000409">
    <property type="entry name" value="Ada"/>
    <property type="match status" value="1"/>
</dbReference>
<dbReference type="InterPro" id="IPR035451">
    <property type="entry name" value="Ada-like_dom_sf"/>
</dbReference>
<dbReference type="InterPro" id="IPR004026">
    <property type="entry name" value="Ada_DNA_repair_Zn-bd"/>
</dbReference>
<evidence type="ECO:0000256" key="1">
    <source>
        <dbReference type="ARBA" id="ARBA00001286"/>
    </source>
</evidence>
<dbReference type="PANTHER" id="PTHR10815">
    <property type="entry name" value="METHYLATED-DNA--PROTEIN-CYSTEINE METHYLTRANSFERASE"/>
    <property type="match status" value="1"/>
</dbReference>
<dbReference type="SMART" id="SM00342">
    <property type="entry name" value="HTH_ARAC"/>
    <property type="match status" value="1"/>
</dbReference>
<dbReference type="InterPro" id="IPR036631">
    <property type="entry name" value="MGMT_N_sf"/>
</dbReference>
<dbReference type="InterPro" id="IPR036217">
    <property type="entry name" value="MethylDNA_cys_MeTrfase_DNAb"/>
</dbReference>
<accession>A0ABV0M0A4</accession>
<comment type="catalytic activity">
    <reaction evidence="1">
        <text>a 4-O-methyl-thymidine in DNA + L-cysteinyl-[protein] = a thymidine in DNA + S-methyl-L-cysteinyl-[protein]</text>
        <dbReference type="Rhea" id="RHEA:53428"/>
        <dbReference type="Rhea" id="RHEA-COMP:10131"/>
        <dbReference type="Rhea" id="RHEA-COMP:10132"/>
        <dbReference type="Rhea" id="RHEA-COMP:13555"/>
        <dbReference type="Rhea" id="RHEA-COMP:13556"/>
        <dbReference type="ChEBI" id="CHEBI:29950"/>
        <dbReference type="ChEBI" id="CHEBI:82612"/>
        <dbReference type="ChEBI" id="CHEBI:137386"/>
        <dbReference type="ChEBI" id="CHEBI:137387"/>
        <dbReference type="EC" id="2.1.1.63"/>
    </reaction>
</comment>
<evidence type="ECO:0000256" key="4">
    <source>
        <dbReference type="ARBA" id="ARBA00022763"/>
    </source>
</evidence>
<dbReference type="NCBIfam" id="TIGR00589">
    <property type="entry name" value="ogt"/>
    <property type="match status" value="1"/>
</dbReference>
<dbReference type="InterPro" id="IPR016221">
    <property type="entry name" value="Bifunct_regulatory_prot_Ada"/>
</dbReference>
<dbReference type="PROSITE" id="PS01124">
    <property type="entry name" value="HTH_ARAC_FAMILY_2"/>
    <property type="match status" value="1"/>
</dbReference>
<dbReference type="SUPFAM" id="SSF53155">
    <property type="entry name" value="Methylated DNA-protein cysteine methyltransferase domain"/>
    <property type="match status" value="1"/>
</dbReference>
<comment type="catalytic activity">
    <reaction evidence="7">
        <text>a 6-O-methyl-2'-deoxyguanosine in DNA + L-cysteinyl-[protein] = S-methyl-L-cysteinyl-[protein] + a 2'-deoxyguanosine in DNA</text>
        <dbReference type="Rhea" id="RHEA:24000"/>
        <dbReference type="Rhea" id="RHEA-COMP:10131"/>
        <dbReference type="Rhea" id="RHEA-COMP:10132"/>
        <dbReference type="Rhea" id="RHEA-COMP:11367"/>
        <dbReference type="Rhea" id="RHEA-COMP:11368"/>
        <dbReference type="ChEBI" id="CHEBI:29950"/>
        <dbReference type="ChEBI" id="CHEBI:82612"/>
        <dbReference type="ChEBI" id="CHEBI:85445"/>
        <dbReference type="ChEBI" id="CHEBI:85448"/>
        <dbReference type="EC" id="2.1.1.63"/>
    </reaction>
</comment>
<evidence type="ECO:0000313" key="9">
    <source>
        <dbReference type="EMBL" id="MEQ1405293.1"/>
    </source>
</evidence>